<keyword evidence="12" id="KW-1185">Reference proteome</keyword>
<dbReference type="EMBL" id="JAFDVD010000013">
    <property type="protein sequence ID" value="MBM6401241.1"/>
    <property type="molecule type" value="Genomic_DNA"/>
</dbReference>
<keyword evidence="6 7" id="KW-0482">Metalloprotease</keyword>
<organism evidence="11 12">
    <name type="scientific">Phycicoccus sonneratiae</name>
    <dbReference type="NCBI Taxonomy" id="2807628"/>
    <lineage>
        <taxon>Bacteria</taxon>
        <taxon>Bacillati</taxon>
        <taxon>Actinomycetota</taxon>
        <taxon>Actinomycetes</taxon>
        <taxon>Micrococcales</taxon>
        <taxon>Intrasporangiaceae</taxon>
        <taxon>Phycicoccus</taxon>
    </lineage>
</organism>
<dbReference type="Proteomes" id="UP001430172">
    <property type="component" value="Unassembled WGS sequence"/>
</dbReference>
<dbReference type="InterPro" id="IPR001570">
    <property type="entry name" value="Peptidase_M4_C_domain"/>
</dbReference>
<dbReference type="CDD" id="cd09597">
    <property type="entry name" value="M4_TLP"/>
    <property type="match status" value="1"/>
</dbReference>
<accession>A0ABS2CMX1</accession>
<name>A0ABS2CMX1_9MICO</name>
<keyword evidence="5 7" id="KW-0862">Zinc</keyword>
<comment type="caution">
    <text evidence="11">The sequence shown here is derived from an EMBL/GenBank/DDBJ whole genome shotgun (WGS) entry which is preliminary data.</text>
</comment>
<feature type="compositionally biased region" description="Gly residues" evidence="8">
    <location>
        <begin position="357"/>
        <end position="367"/>
    </location>
</feature>
<dbReference type="InterPro" id="IPR027268">
    <property type="entry name" value="Peptidase_M4/M1_CTD_sf"/>
</dbReference>
<evidence type="ECO:0000256" key="4">
    <source>
        <dbReference type="ARBA" id="ARBA00022801"/>
    </source>
</evidence>
<dbReference type="Gene3D" id="3.10.170.10">
    <property type="match status" value="1"/>
</dbReference>
<keyword evidence="4 7" id="KW-0378">Hydrolase</keyword>
<keyword evidence="2 7" id="KW-0645">Protease</keyword>
<sequence>MTTSPACCSIVPPYLLRALVASGDPLLAERAEAALVYDETLRRGRVTAEARPGGRTARPSATPGDASGPQRTVHDAEHGTTLPGTTVRSEGEPPTADEAVTQAYDGLGATWQLWMDAYARNSLDGKGLPLVATVHYGTDYDNAFWDGTQMVFGDGDGVVFLGFTRSLDVIGHELAHGVTQYTAGLNYQDQSGALNESVSDVFGVLVKQHSLGQAATDADWLIGAELLAPGVQGVALRSMAAPGTAYDDPRLGTDPQPAHMDHYVDTADDNGGVHINSGIPNKAFHDLAVALGGNAWEAPGRIWYDALTGDIAADCDFATFAALTLAAATARHGEGSREAEAVATAWAGVGVTPAGTTGSGSGDGSTTGGSTPADPGTPPSPDAPAPAPGTEVAVRRTGGFAGRTRERTVVLGELPEEDGAAWRSLLQTDRLQGLAAAADRDYPDAYCYGVRCAVPEVDVTVPEPVLTDDVRDLLERTLRGGDTA</sequence>
<dbReference type="Gene3D" id="1.10.390.10">
    <property type="entry name" value="Neutral Protease Domain 2"/>
    <property type="match status" value="1"/>
</dbReference>
<dbReference type="InterPro" id="IPR049457">
    <property type="entry name" value="Emfourin"/>
</dbReference>
<feature type="domain" description="Peptidase M4 C-terminal" evidence="10">
    <location>
        <begin position="183"/>
        <end position="351"/>
    </location>
</feature>
<protein>
    <recommendedName>
        <fullName evidence="7">Neutral metalloproteinase</fullName>
        <ecNumber evidence="7">3.4.24.-</ecNumber>
    </recommendedName>
</protein>
<comment type="similarity">
    <text evidence="1 7">Belongs to the peptidase M4 family.</text>
</comment>
<feature type="domain" description="Peptidase M4" evidence="9">
    <location>
        <begin position="74"/>
        <end position="180"/>
    </location>
</feature>
<proteinExistence type="inferred from homology"/>
<evidence type="ECO:0000313" key="11">
    <source>
        <dbReference type="EMBL" id="MBM6401241.1"/>
    </source>
</evidence>
<evidence type="ECO:0000256" key="5">
    <source>
        <dbReference type="ARBA" id="ARBA00022833"/>
    </source>
</evidence>
<evidence type="ECO:0000259" key="10">
    <source>
        <dbReference type="Pfam" id="PF02868"/>
    </source>
</evidence>
<feature type="region of interest" description="Disordered" evidence="8">
    <location>
        <begin position="352"/>
        <end position="391"/>
    </location>
</feature>
<dbReference type="RefSeq" id="WP_204131701.1">
    <property type="nucleotide sequence ID" value="NZ_JAFDVD010000013.1"/>
</dbReference>
<gene>
    <name evidence="11" type="ORF">JQN70_12655</name>
</gene>
<reference evidence="11" key="1">
    <citation type="submission" date="2021-02" db="EMBL/GenBank/DDBJ databases">
        <title>Phycicoccus sp. MQZ13P-5T, whole genome shotgun sequence.</title>
        <authorList>
            <person name="Tuo L."/>
        </authorList>
    </citation>
    <scope>NUCLEOTIDE SEQUENCE</scope>
    <source>
        <strain evidence="11">MQZ13P-5</strain>
    </source>
</reference>
<evidence type="ECO:0000256" key="3">
    <source>
        <dbReference type="ARBA" id="ARBA00022723"/>
    </source>
</evidence>
<evidence type="ECO:0000256" key="6">
    <source>
        <dbReference type="ARBA" id="ARBA00023049"/>
    </source>
</evidence>
<dbReference type="Pfam" id="PF01447">
    <property type="entry name" value="Peptidase_M4"/>
    <property type="match status" value="1"/>
</dbReference>
<comment type="function">
    <text evidence="7">Extracellular zinc metalloprotease.</text>
</comment>
<dbReference type="SUPFAM" id="SSF55486">
    <property type="entry name" value="Metalloproteases ('zincins'), catalytic domain"/>
    <property type="match status" value="1"/>
</dbReference>
<dbReference type="InterPro" id="IPR023612">
    <property type="entry name" value="Peptidase_M4"/>
</dbReference>
<dbReference type="InterPro" id="IPR052759">
    <property type="entry name" value="Metalloprotease_M4"/>
</dbReference>
<dbReference type="EC" id="3.4.24.-" evidence="7"/>
<keyword evidence="7" id="KW-0964">Secreted</keyword>
<dbReference type="PANTHER" id="PTHR43579:SF1">
    <property type="entry name" value="NEUTRAL METALLOPROTEINASE"/>
    <property type="match status" value="1"/>
</dbReference>
<evidence type="ECO:0000256" key="8">
    <source>
        <dbReference type="SAM" id="MobiDB-lite"/>
    </source>
</evidence>
<evidence type="ECO:0000256" key="2">
    <source>
        <dbReference type="ARBA" id="ARBA00022670"/>
    </source>
</evidence>
<evidence type="ECO:0000259" key="9">
    <source>
        <dbReference type="Pfam" id="PF01447"/>
    </source>
</evidence>
<dbReference type="InterPro" id="IPR013856">
    <property type="entry name" value="Peptidase_M4_domain"/>
</dbReference>
<evidence type="ECO:0000256" key="1">
    <source>
        <dbReference type="ARBA" id="ARBA00009388"/>
    </source>
</evidence>
<dbReference type="Pfam" id="PF02868">
    <property type="entry name" value="Peptidase_M4_C"/>
    <property type="match status" value="1"/>
</dbReference>
<comment type="cofactor">
    <cofactor evidence="7">
        <name>Zn(2+)</name>
        <dbReference type="ChEBI" id="CHEBI:29105"/>
    </cofactor>
</comment>
<dbReference type="Pfam" id="PF20242">
    <property type="entry name" value="Emfourin"/>
    <property type="match status" value="1"/>
</dbReference>
<feature type="region of interest" description="Disordered" evidence="8">
    <location>
        <begin position="46"/>
        <end position="95"/>
    </location>
</feature>
<dbReference type="PRINTS" id="PR00730">
    <property type="entry name" value="THERMOLYSIN"/>
</dbReference>
<comment type="subcellular location">
    <subcellularLocation>
        <location evidence="7">Secreted</location>
    </subcellularLocation>
</comment>
<keyword evidence="3" id="KW-0479">Metal-binding</keyword>
<dbReference type="PANTHER" id="PTHR43579">
    <property type="match status" value="1"/>
</dbReference>
<feature type="compositionally biased region" description="Pro residues" evidence="8">
    <location>
        <begin position="375"/>
        <end position="387"/>
    </location>
</feature>
<evidence type="ECO:0000313" key="12">
    <source>
        <dbReference type="Proteomes" id="UP001430172"/>
    </source>
</evidence>
<evidence type="ECO:0000256" key="7">
    <source>
        <dbReference type="RuleBase" id="RU366073"/>
    </source>
</evidence>